<evidence type="ECO:0000313" key="3">
    <source>
        <dbReference type="WBParaSite" id="Gr19_v10_g9241.t1"/>
    </source>
</evidence>
<sequence>MKELAQNPTNQKIALNKTVKEESVEKRLKSEFMEFDRISDKEEFDNGKDAEEQSTDSYSIFDNSNSTESSSKSQKEKQKRHTRAEMVGLFKKFYKIEKENPQLRKDEIAQILNINVKTLYFWKRKSKSLKFDVKKNYSETEKQEKIAEFDKLKNEFKTQANGMSYDIKKIDEKIAQKLGVSRATIYNWKHKFGDSKKQNRHTEAEKAEFVKQFYKIEKENPKMNKEEIAQKLNISLRTINSWKRQFLNKVDNGGPIDNVQRNGGSERSTSSADSLNDIPQKIEKIKKEIVVKDEPNDYDEFDQFSNERQQKIALNKTVKEESVEKRVKSEFMEFDRISDKEEFDNGKDAEEQSTDSLFENSNLKESSSKSQKGVRKIYSEIEKQKLIAEFDELKNEFKTRANGMSYDLKKLEGKIAQKLGVSLRTIYYWKTQLGISKKQNSYTDSEKVELLEDEIAQMLNINVKTLHFWKRKSKSLKFEKQKRHSDAEKVELLKNFYKIKKENPQLPKDEIAQMLNIHISNLSRWKREFSKPGVRKNYSELEKEEIIAEFDKLKKEFKTRAKGMSYDKIDEKVAQKLGVARATIYNWKHQFGVSKKQKRLTEAEKAEFVKQFYKIEKENPQMYKEDIAQKLNISLRTINSWKRQFLNNAEIGGPIDNVQQNGGSERSTSSANSLNDIPWKWNDFGKKRNERI</sequence>
<reference evidence="3" key="1">
    <citation type="submission" date="2022-11" db="UniProtKB">
        <authorList>
            <consortium name="WormBaseParasite"/>
        </authorList>
    </citation>
    <scope>IDENTIFICATION</scope>
</reference>
<keyword evidence="2" id="KW-1185">Reference proteome</keyword>
<feature type="region of interest" description="Disordered" evidence="1">
    <location>
        <begin position="653"/>
        <end position="674"/>
    </location>
</feature>
<evidence type="ECO:0000256" key="1">
    <source>
        <dbReference type="SAM" id="MobiDB-lite"/>
    </source>
</evidence>
<accession>A0A914IES6</accession>
<feature type="compositionally biased region" description="Polar residues" evidence="1">
    <location>
        <begin position="259"/>
        <end position="274"/>
    </location>
</feature>
<name>A0A914IES6_GLORO</name>
<feature type="compositionally biased region" description="Low complexity" evidence="1">
    <location>
        <begin position="356"/>
        <end position="365"/>
    </location>
</feature>
<feature type="compositionally biased region" description="Basic and acidic residues" evidence="1">
    <location>
        <begin position="40"/>
        <end position="51"/>
    </location>
</feature>
<protein>
    <submittedName>
        <fullName evidence="3">Uncharacterized protein</fullName>
    </submittedName>
</protein>
<dbReference type="Proteomes" id="UP000887572">
    <property type="component" value="Unplaced"/>
</dbReference>
<feature type="region of interest" description="Disordered" evidence="1">
    <location>
        <begin position="40"/>
        <end position="82"/>
    </location>
</feature>
<evidence type="ECO:0000313" key="2">
    <source>
        <dbReference type="Proteomes" id="UP000887572"/>
    </source>
</evidence>
<dbReference type="WBParaSite" id="Gr19_v10_g9241.t1">
    <property type="protein sequence ID" value="Gr19_v10_g9241.t1"/>
    <property type="gene ID" value="Gr19_v10_g9241"/>
</dbReference>
<feature type="compositionally biased region" description="Polar residues" evidence="1">
    <location>
        <begin position="657"/>
        <end position="674"/>
    </location>
</feature>
<dbReference type="Gene3D" id="1.10.10.60">
    <property type="entry name" value="Homeodomain-like"/>
    <property type="match status" value="2"/>
</dbReference>
<feature type="region of interest" description="Disordered" evidence="1">
    <location>
        <begin position="342"/>
        <end position="365"/>
    </location>
</feature>
<feature type="region of interest" description="Disordered" evidence="1">
    <location>
        <begin position="250"/>
        <end position="278"/>
    </location>
</feature>
<proteinExistence type="predicted"/>
<organism evidence="2 3">
    <name type="scientific">Globodera rostochiensis</name>
    <name type="common">Golden nematode worm</name>
    <name type="synonym">Heterodera rostochiensis</name>
    <dbReference type="NCBI Taxonomy" id="31243"/>
    <lineage>
        <taxon>Eukaryota</taxon>
        <taxon>Metazoa</taxon>
        <taxon>Ecdysozoa</taxon>
        <taxon>Nematoda</taxon>
        <taxon>Chromadorea</taxon>
        <taxon>Rhabditida</taxon>
        <taxon>Tylenchina</taxon>
        <taxon>Tylenchomorpha</taxon>
        <taxon>Tylenchoidea</taxon>
        <taxon>Heteroderidae</taxon>
        <taxon>Heteroderinae</taxon>
        <taxon>Globodera</taxon>
    </lineage>
</organism>
<dbReference type="AlphaFoldDB" id="A0A914IES6"/>
<feature type="compositionally biased region" description="Low complexity" evidence="1">
    <location>
        <begin position="63"/>
        <end position="72"/>
    </location>
</feature>